<comment type="cofactor">
    <cofactor evidence="1 5">
        <name>FAD</name>
        <dbReference type="ChEBI" id="CHEBI:57692"/>
    </cofactor>
</comment>
<dbReference type="SUPFAM" id="SSF56645">
    <property type="entry name" value="Acyl-CoA dehydrogenase NM domain-like"/>
    <property type="match status" value="1"/>
</dbReference>
<evidence type="ECO:0000313" key="10">
    <source>
        <dbReference type="EMBL" id="PZQ45719.1"/>
    </source>
</evidence>
<feature type="domain" description="Acyl-CoA dehydrogenase/oxidase C-terminal" evidence="7">
    <location>
        <begin position="278"/>
        <end position="413"/>
    </location>
</feature>
<dbReference type="InterPro" id="IPR036250">
    <property type="entry name" value="AcylCo_DH-like_C"/>
</dbReference>
<dbReference type="Pfam" id="PF00441">
    <property type="entry name" value="Acyl-CoA_dh_1"/>
    <property type="match status" value="1"/>
</dbReference>
<dbReference type="InterPro" id="IPR013786">
    <property type="entry name" value="AcylCoA_DH/ox_N"/>
</dbReference>
<dbReference type="Pfam" id="PF02771">
    <property type="entry name" value="Acyl-CoA_dh_N"/>
    <property type="match status" value="1"/>
</dbReference>
<evidence type="ECO:0000256" key="2">
    <source>
        <dbReference type="ARBA" id="ARBA00009347"/>
    </source>
</evidence>
<comment type="caution">
    <text evidence="10">The sequence shown here is derived from an EMBL/GenBank/DDBJ whole genome shotgun (WGS) entry which is preliminary data.</text>
</comment>
<feature type="region of interest" description="Disordered" evidence="6">
    <location>
        <begin position="1"/>
        <end position="37"/>
    </location>
</feature>
<dbReference type="InterPro" id="IPR037069">
    <property type="entry name" value="AcylCoA_DH/ox_N_sf"/>
</dbReference>
<dbReference type="SUPFAM" id="SSF47203">
    <property type="entry name" value="Acyl-CoA dehydrogenase C-terminal domain-like"/>
    <property type="match status" value="1"/>
</dbReference>
<reference evidence="10 11" key="1">
    <citation type="submission" date="2017-08" db="EMBL/GenBank/DDBJ databases">
        <title>Infants hospitalized years apart are colonized by the same room-sourced microbial strains.</title>
        <authorList>
            <person name="Brooks B."/>
            <person name="Olm M.R."/>
            <person name="Firek B.A."/>
            <person name="Baker R."/>
            <person name="Thomas B.C."/>
            <person name="Morowitz M.J."/>
            <person name="Banfield J.F."/>
        </authorList>
    </citation>
    <scope>NUCLEOTIDE SEQUENCE [LARGE SCALE GENOMIC DNA]</scope>
    <source>
        <strain evidence="10">S2_005_002_R2_34</strain>
    </source>
</reference>
<feature type="domain" description="Acyl-CoA oxidase/dehydrogenase middle" evidence="8">
    <location>
        <begin position="160"/>
        <end position="255"/>
    </location>
</feature>
<evidence type="ECO:0000313" key="11">
    <source>
        <dbReference type="Proteomes" id="UP000249185"/>
    </source>
</evidence>
<evidence type="ECO:0000259" key="7">
    <source>
        <dbReference type="Pfam" id="PF00441"/>
    </source>
</evidence>
<dbReference type="InterPro" id="IPR009075">
    <property type="entry name" value="AcylCo_DH/oxidase_C"/>
</dbReference>
<protein>
    <recommendedName>
        <fullName evidence="12">Acyl-CoA dehydrogenase</fullName>
    </recommendedName>
</protein>
<dbReference type="AlphaFoldDB" id="A0A2W5MZY8"/>
<evidence type="ECO:0008006" key="12">
    <source>
        <dbReference type="Google" id="ProtNLM"/>
    </source>
</evidence>
<feature type="domain" description="Acyl-CoA dehydrogenase/oxidase N-terminal" evidence="9">
    <location>
        <begin position="44"/>
        <end position="155"/>
    </location>
</feature>
<dbReference type="InterPro" id="IPR046373">
    <property type="entry name" value="Acyl-CoA_Oxase/DH_mid-dom_sf"/>
</dbReference>
<dbReference type="CDD" id="cd00567">
    <property type="entry name" value="ACAD"/>
    <property type="match status" value="1"/>
</dbReference>
<dbReference type="PANTHER" id="PTHR43884:SF12">
    <property type="entry name" value="ISOVALERYL-COA DEHYDROGENASE, MITOCHONDRIAL-RELATED"/>
    <property type="match status" value="1"/>
</dbReference>
<evidence type="ECO:0000259" key="9">
    <source>
        <dbReference type="Pfam" id="PF02771"/>
    </source>
</evidence>
<evidence type="ECO:0000256" key="5">
    <source>
        <dbReference type="RuleBase" id="RU362125"/>
    </source>
</evidence>
<evidence type="ECO:0000256" key="1">
    <source>
        <dbReference type="ARBA" id="ARBA00001974"/>
    </source>
</evidence>
<name>A0A2W5MZY8_RHOSU</name>
<dbReference type="InterPro" id="IPR009100">
    <property type="entry name" value="AcylCoA_DH/oxidase_NM_dom_sf"/>
</dbReference>
<gene>
    <name evidence="10" type="ORF">DI556_22140</name>
</gene>
<comment type="similarity">
    <text evidence="2 5">Belongs to the acyl-CoA dehydrogenase family.</text>
</comment>
<dbReference type="Gene3D" id="1.10.540.10">
    <property type="entry name" value="Acyl-CoA dehydrogenase/oxidase, N-terminal domain"/>
    <property type="match status" value="1"/>
</dbReference>
<keyword evidence="4 5" id="KW-0274">FAD</keyword>
<dbReference type="InterPro" id="IPR006091">
    <property type="entry name" value="Acyl-CoA_Oxase/DH_mid-dom"/>
</dbReference>
<dbReference type="Pfam" id="PF02770">
    <property type="entry name" value="Acyl-CoA_dh_M"/>
    <property type="match status" value="1"/>
</dbReference>
<dbReference type="Gene3D" id="1.20.140.10">
    <property type="entry name" value="Butyryl-CoA Dehydrogenase, subunit A, domain 3"/>
    <property type="match status" value="1"/>
</dbReference>
<accession>A0A2W5MZY8</accession>
<evidence type="ECO:0000256" key="6">
    <source>
        <dbReference type="SAM" id="MobiDB-lite"/>
    </source>
</evidence>
<dbReference type="GO" id="GO:0003995">
    <property type="term" value="F:acyl-CoA dehydrogenase activity"/>
    <property type="evidence" value="ECO:0007669"/>
    <property type="project" value="TreeGrafter"/>
</dbReference>
<dbReference type="PANTHER" id="PTHR43884">
    <property type="entry name" value="ACYL-COA DEHYDROGENASE"/>
    <property type="match status" value="1"/>
</dbReference>
<evidence type="ECO:0000256" key="4">
    <source>
        <dbReference type="ARBA" id="ARBA00022827"/>
    </source>
</evidence>
<proteinExistence type="inferred from homology"/>
<evidence type="ECO:0000256" key="3">
    <source>
        <dbReference type="ARBA" id="ARBA00022630"/>
    </source>
</evidence>
<organism evidence="10 11">
    <name type="scientific">Rhodovulum sulfidophilum</name>
    <name type="common">Rhodobacter sulfidophilus</name>
    <dbReference type="NCBI Taxonomy" id="35806"/>
    <lineage>
        <taxon>Bacteria</taxon>
        <taxon>Pseudomonadati</taxon>
        <taxon>Pseudomonadota</taxon>
        <taxon>Alphaproteobacteria</taxon>
        <taxon>Rhodobacterales</taxon>
        <taxon>Paracoccaceae</taxon>
        <taxon>Rhodovulum</taxon>
    </lineage>
</organism>
<dbReference type="GO" id="GO:0050660">
    <property type="term" value="F:flavin adenine dinucleotide binding"/>
    <property type="evidence" value="ECO:0007669"/>
    <property type="project" value="InterPro"/>
</dbReference>
<keyword evidence="5" id="KW-0560">Oxidoreductase</keyword>
<evidence type="ECO:0000259" key="8">
    <source>
        <dbReference type="Pfam" id="PF02770"/>
    </source>
</evidence>
<dbReference type="EMBL" id="QFPW01000041">
    <property type="protein sequence ID" value="PZQ45719.1"/>
    <property type="molecule type" value="Genomic_DNA"/>
</dbReference>
<keyword evidence="3 5" id="KW-0285">Flavoprotein</keyword>
<dbReference type="Gene3D" id="2.40.110.10">
    <property type="entry name" value="Butyryl-CoA Dehydrogenase, subunit A, domain 2"/>
    <property type="match status" value="1"/>
</dbReference>
<sequence length="421" mass="45329">MRDRRKVKRGSGLLNCDLRGAAPSPTSIKSTERDGARSMDFNLTEDQTIIRDSARRLSVEVLEPLLAREPADRPLSKVAMTEVFGHFAEFGITTTRLPAELGGSGLPMLDYGLIIEQLPPVLALSLISHDGSTTRISAGAAPELRETLVPDLIAGRKIACTATSEATAGSHSNAIRTRVEETGDTLRVTGRKMWITNASIADVFVVTCASGVDDRGKPRNHRVLVERAAPGVEVTEIPLTGLRQGHLSEVSFDGVEVPANHAIGEPGDAGRFMTLVWNGNRPLLGLCALSIARRAFDMAREHCGTREQFGKLLSETQLVQNDLADIETLIESGRLLCLGALHAMDSGRRANGTSAMAKRFATANANRAIDLAMQLHGALGITTELGIEQLWRDARVFQVPDGTMGILSLIQGREITGRAAF</sequence>
<dbReference type="Proteomes" id="UP000249185">
    <property type="component" value="Unassembled WGS sequence"/>
</dbReference>